<evidence type="ECO:0000313" key="1">
    <source>
        <dbReference type="EMBL" id="UTQ78251.1"/>
    </source>
</evidence>
<protein>
    <submittedName>
        <fullName evidence="1">Uncharacterized protein</fullName>
    </submittedName>
</protein>
<accession>A0A9E7NLT6</accession>
<proteinExistence type="predicted"/>
<name>A0A9E7NLT6_9CAUD</name>
<keyword evidence="2" id="KW-1185">Reference proteome</keyword>
<sequence>MQPVARDTFEFLMRLVAASRVTYKSPHAEFIRNSVLEEQRKVIEACLYPADL</sequence>
<reference evidence="1" key="1">
    <citation type="submission" date="2022-05" db="EMBL/GenBank/DDBJ databases">
        <authorList>
            <person name="Tikunov A."/>
            <person name="Kozlova Y."/>
            <person name="Morozova V."/>
            <person name="Jdeed G."/>
            <person name="Bardasheva A."/>
            <person name="Tikunova N."/>
        </authorList>
    </citation>
    <scope>NUCLEOTIDE SEQUENCE</scope>
</reference>
<organism evidence="1 2">
    <name type="scientific">Aeromonas phage Aer_P220</name>
    <dbReference type="NCBI Taxonomy" id="2951227"/>
    <lineage>
        <taxon>Viruses</taxon>
        <taxon>Duplodnaviria</taxon>
        <taxon>Heunggongvirae</taxon>
        <taxon>Uroviricota</taxon>
        <taxon>Caudoviricetes</taxon>
        <taxon>Autographivirales</taxon>
        <taxon>Autographivirales incertae sedis</taxon>
        <taxon>Yinyavirus</taxon>
        <taxon>Yinyavirus AerP220</taxon>
    </lineage>
</organism>
<dbReference type="EMBL" id="ON624112">
    <property type="protein sequence ID" value="UTQ78251.1"/>
    <property type="molecule type" value="Genomic_DNA"/>
</dbReference>
<evidence type="ECO:0000313" key="2">
    <source>
        <dbReference type="Proteomes" id="UP001060037"/>
    </source>
</evidence>
<dbReference type="Proteomes" id="UP001060037">
    <property type="component" value="Segment"/>
</dbReference>